<comment type="caution">
    <text evidence="2">The sequence shown here is derived from an EMBL/GenBank/DDBJ whole genome shotgun (WGS) entry which is preliminary data.</text>
</comment>
<evidence type="ECO:0000313" key="3">
    <source>
        <dbReference type="Proteomes" id="UP000466442"/>
    </source>
</evidence>
<gene>
    <name evidence="2" type="ORF">GE061_013050</name>
</gene>
<proteinExistence type="predicted"/>
<dbReference type="EMBL" id="WIXP02000004">
    <property type="protein sequence ID" value="KAF6212527.1"/>
    <property type="molecule type" value="Genomic_DNA"/>
</dbReference>
<keyword evidence="3" id="KW-1185">Reference proteome</keyword>
<name>A0A8S9XUB9_APOLU</name>
<accession>A0A8S9XUB9</accession>
<evidence type="ECO:0000313" key="2">
    <source>
        <dbReference type="EMBL" id="KAF6212527.1"/>
    </source>
</evidence>
<feature type="transmembrane region" description="Helical" evidence="1">
    <location>
        <begin position="52"/>
        <end position="76"/>
    </location>
</feature>
<evidence type="ECO:0000256" key="1">
    <source>
        <dbReference type="SAM" id="Phobius"/>
    </source>
</evidence>
<keyword evidence="1" id="KW-0472">Membrane</keyword>
<reference evidence="2" key="1">
    <citation type="journal article" date="2021" name="Mol. Ecol. Resour.">
        <title>Apolygus lucorum genome provides insights into omnivorousness and mesophyll feeding.</title>
        <authorList>
            <person name="Liu Y."/>
            <person name="Liu H."/>
            <person name="Wang H."/>
            <person name="Huang T."/>
            <person name="Liu B."/>
            <person name="Yang B."/>
            <person name="Yin L."/>
            <person name="Li B."/>
            <person name="Zhang Y."/>
            <person name="Zhang S."/>
            <person name="Jiang F."/>
            <person name="Zhang X."/>
            <person name="Ren Y."/>
            <person name="Wang B."/>
            <person name="Wang S."/>
            <person name="Lu Y."/>
            <person name="Wu K."/>
            <person name="Fan W."/>
            <person name="Wang G."/>
        </authorList>
    </citation>
    <scope>NUCLEOTIDE SEQUENCE</scope>
    <source>
        <strain evidence="2">12Hb</strain>
    </source>
</reference>
<keyword evidence="1" id="KW-0812">Transmembrane</keyword>
<sequence>MLNKFCFFLSLSTGSLIIGVFNVFYGLFTLVVQTRQAVHPLSYRPEVDEMEHVVSVLYTEDSIFTMQLLFGFYLIYGTLKEKQGFVFASMVLHLALAAYSAFFVVFAMLTMISRSQITDEYSLPNGEQIANEALKIPIFMYFAFVIYGRHEELTNKSPQLMESFTRGHNTSEPEELNSS</sequence>
<keyword evidence="1" id="KW-1133">Transmembrane helix</keyword>
<organism evidence="2 3">
    <name type="scientific">Apolygus lucorum</name>
    <name type="common">Small green plant bug</name>
    <name type="synonym">Lygocoris lucorum</name>
    <dbReference type="NCBI Taxonomy" id="248454"/>
    <lineage>
        <taxon>Eukaryota</taxon>
        <taxon>Metazoa</taxon>
        <taxon>Ecdysozoa</taxon>
        <taxon>Arthropoda</taxon>
        <taxon>Hexapoda</taxon>
        <taxon>Insecta</taxon>
        <taxon>Pterygota</taxon>
        <taxon>Neoptera</taxon>
        <taxon>Paraneoptera</taxon>
        <taxon>Hemiptera</taxon>
        <taxon>Heteroptera</taxon>
        <taxon>Panheteroptera</taxon>
        <taxon>Cimicomorpha</taxon>
        <taxon>Miridae</taxon>
        <taxon>Mirini</taxon>
        <taxon>Apolygus</taxon>
    </lineage>
</organism>
<feature type="transmembrane region" description="Helical" evidence="1">
    <location>
        <begin position="7"/>
        <end position="32"/>
    </location>
</feature>
<feature type="transmembrane region" description="Helical" evidence="1">
    <location>
        <begin position="85"/>
        <end position="109"/>
    </location>
</feature>
<dbReference type="Proteomes" id="UP000466442">
    <property type="component" value="Unassembled WGS sequence"/>
</dbReference>
<dbReference type="AlphaFoldDB" id="A0A8S9XUB9"/>
<protein>
    <submittedName>
        <fullName evidence="2">Uncharacterized protein</fullName>
    </submittedName>
</protein>